<gene>
    <name evidence="9" type="ORF">JOF44_002497</name>
</gene>
<feature type="transmembrane region" description="Helical" evidence="8">
    <location>
        <begin position="15"/>
        <end position="35"/>
    </location>
</feature>
<evidence type="ECO:0000313" key="9">
    <source>
        <dbReference type="EMBL" id="MBP2409594.1"/>
    </source>
</evidence>
<sequence length="337" mass="33233">MDRALISRALRSRPLAIGAAVIAAILAGAVATLAWGELGVRPGELVSAARGDAGTKVTFVLERLRGPRLLVGIGAGIALGLAGALFQTVTRNPLGSPDVIGIGAGAGAGVALSTLLAPGLVPAPVGALLGAAAAIGLVHVSTGLGFASPARVIITGIGVSAMALAVTQYVVAVALRDRSSQLAGYLVGTLNSRSLDQAALIGIALVVLIPGIALVSHDLRMMDLGDELADALGGSALRTRTAAIGLSVLLAAAAVAVAGPVSFVALAAPHIARRSAGAPGPQLVLSALVGALIMVLADLAVQHVAPVKDLPVGVITAGLGGVYLGYLLLAEWKRSDA</sequence>
<feature type="transmembrane region" description="Helical" evidence="8">
    <location>
        <begin position="153"/>
        <end position="175"/>
    </location>
</feature>
<evidence type="ECO:0000256" key="6">
    <source>
        <dbReference type="ARBA" id="ARBA00022989"/>
    </source>
</evidence>
<dbReference type="SUPFAM" id="SSF81345">
    <property type="entry name" value="ABC transporter involved in vitamin B12 uptake, BtuC"/>
    <property type="match status" value="1"/>
</dbReference>
<keyword evidence="5 8" id="KW-0812">Transmembrane</keyword>
<evidence type="ECO:0000256" key="8">
    <source>
        <dbReference type="SAM" id="Phobius"/>
    </source>
</evidence>
<dbReference type="InterPro" id="IPR037294">
    <property type="entry name" value="ABC_BtuC-like"/>
</dbReference>
<proteinExistence type="inferred from homology"/>
<evidence type="ECO:0000256" key="3">
    <source>
        <dbReference type="ARBA" id="ARBA00022448"/>
    </source>
</evidence>
<reference evidence="9 10" key="1">
    <citation type="submission" date="2021-03" db="EMBL/GenBank/DDBJ databases">
        <title>Sequencing the genomes of 1000 actinobacteria strains.</title>
        <authorList>
            <person name="Klenk H.-P."/>
        </authorList>
    </citation>
    <scope>NUCLEOTIDE SEQUENCE [LARGE SCALE GENOMIC DNA]</scope>
    <source>
        <strain evidence="9 10">DSM 14564</strain>
    </source>
</reference>
<feature type="transmembrane region" description="Helical" evidence="8">
    <location>
        <begin position="99"/>
        <end position="121"/>
    </location>
</feature>
<evidence type="ECO:0000256" key="7">
    <source>
        <dbReference type="ARBA" id="ARBA00023136"/>
    </source>
</evidence>
<keyword evidence="4" id="KW-1003">Cell membrane</keyword>
<evidence type="ECO:0000256" key="4">
    <source>
        <dbReference type="ARBA" id="ARBA00022475"/>
    </source>
</evidence>
<dbReference type="Proteomes" id="UP000698222">
    <property type="component" value="Unassembled WGS sequence"/>
</dbReference>
<keyword evidence="3" id="KW-0813">Transport</keyword>
<comment type="caution">
    <text evidence="9">The sequence shown here is derived from an EMBL/GenBank/DDBJ whole genome shotgun (WGS) entry which is preliminary data.</text>
</comment>
<dbReference type="CDD" id="cd06550">
    <property type="entry name" value="TM_ABC_iron-siderophores_like"/>
    <property type="match status" value="1"/>
</dbReference>
<comment type="similarity">
    <text evidence="2">Belongs to the binding-protein-dependent transport system permease family. FecCD subfamily.</text>
</comment>
<evidence type="ECO:0000256" key="1">
    <source>
        <dbReference type="ARBA" id="ARBA00004651"/>
    </source>
</evidence>
<dbReference type="EMBL" id="JAGIOC010000001">
    <property type="protein sequence ID" value="MBP2409594.1"/>
    <property type="molecule type" value="Genomic_DNA"/>
</dbReference>
<dbReference type="RefSeq" id="WP_209891828.1">
    <property type="nucleotide sequence ID" value="NZ_BAAAJV010000006.1"/>
</dbReference>
<organism evidence="9 10">
    <name type="scientific">Brachybacterium fresconis</name>
    <dbReference type="NCBI Taxonomy" id="173363"/>
    <lineage>
        <taxon>Bacteria</taxon>
        <taxon>Bacillati</taxon>
        <taxon>Actinomycetota</taxon>
        <taxon>Actinomycetes</taxon>
        <taxon>Micrococcales</taxon>
        <taxon>Dermabacteraceae</taxon>
        <taxon>Brachybacterium</taxon>
    </lineage>
</organism>
<keyword evidence="7 8" id="KW-0472">Membrane</keyword>
<feature type="transmembrane region" description="Helical" evidence="8">
    <location>
        <begin position="69"/>
        <end position="87"/>
    </location>
</feature>
<accession>A0ABS4YLH3</accession>
<feature type="transmembrane region" description="Helical" evidence="8">
    <location>
        <begin position="242"/>
        <end position="271"/>
    </location>
</feature>
<feature type="transmembrane region" description="Helical" evidence="8">
    <location>
        <begin position="283"/>
        <end position="304"/>
    </location>
</feature>
<dbReference type="PANTHER" id="PTHR30472:SF24">
    <property type="entry name" value="FERRIC ENTEROBACTIN TRANSPORT SYSTEM PERMEASE PROTEIN FEPG"/>
    <property type="match status" value="1"/>
</dbReference>
<dbReference type="PANTHER" id="PTHR30472">
    <property type="entry name" value="FERRIC ENTEROBACTIN TRANSPORT SYSTEM PERMEASE PROTEIN"/>
    <property type="match status" value="1"/>
</dbReference>
<feature type="transmembrane region" description="Helical" evidence="8">
    <location>
        <begin position="310"/>
        <end position="329"/>
    </location>
</feature>
<protein>
    <submittedName>
        <fullName evidence="9">Iron complex transport system permease protein</fullName>
    </submittedName>
</protein>
<dbReference type="InterPro" id="IPR000522">
    <property type="entry name" value="ABC_transptr_permease_BtuC"/>
</dbReference>
<evidence type="ECO:0000313" key="10">
    <source>
        <dbReference type="Proteomes" id="UP000698222"/>
    </source>
</evidence>
<evidence type="ECO:0000256" key="2">
    <source>
        <dbReference type="ARBA" id="ARBA00007935"/>
    </source>
</evidence>
<evidence type="ECO:0000256" key="5">
    <source>
        <dbReference type="ARBA" id="ARBA00022692"/>
    </source>
</evidence>
<keyword evidence="10" id="KW-1185">Reference proteome</keyword>
<name>A0ABS4YLH3_9MICO</name>
<comment type="subcellular location">
    <subcellularLocation>
        <location evidence="1">Cell membrane</location>
        <topology evidence="1">Multi-pass membrane protein</topology>
    </subcellularLocation>
</comment>
<dbReference type="Pfam" id="PF01032">
    <property type="entry name" value="FecCD"/>
    <property type="match status" value="1"/>
</dbReference>
<feature type="transmembrane region" description="Helical" evidence="8">
    <location>
        <begin position="195"/>
        <end position="215"/>
    </location>
</feature>
<keyword evidence="6 8" id="KW-1133">Transmembrane helix</keyword>
<feature type="transmembrane region" description="Helical" evidence="8">
    <location>
        <begin position="128"/>
        <end position="147"/>
    </location>
</feature>
<dbReference type="Gene3D" id="1.10.3470.10">
    <property type="entry name" value="ABC transporter involved in vitamin B12 uptake, BtuC"/>
    <property type="match status" value="1"/>
</dbReference>